<evidence type="ECO:0000256" key="1">
    <source>
        <dbReference type="SAM" id="Coils"/>
    </source>
</evidence>
<dbReference type="Proteomes" id="UP000254040">
    <property type="component" value="Unassembled WGS sequence"/>
</dbReference>
<dbReference type="Proteomes" id="UP000054985">
    <property type="component" value="Unassembled WGS sequence"/>
</dbReference>
<organism evidence="5 7">
    <name type="scientific">Legionella moravica</name>
    <dbReference type="NCBI Taxonomy" id="39962"/>
    <lineage>
        <taxon>Bacteria</taxon>
        <taxon>Pseudomonadati</taxon>
        <taxon>Pseudomonadota</taxon>
        <taxon>Gammaproteobacteria</taxon>
        <taxon>Legionellales</taxon>
        <taxon>Legionellaceae</taxon>
        <taxon>Legionella</taxon>
    </lineage>
</organism>
<sequence>MSTILDVATGGILSMAVGISIGLAAFATLSVTLPVALLCGAGGAVGTALVFGAGAAMGNLSAEVDNINLAAQQCETESARAFSRELDSDRLMSVMLQVQALEAKFNTLQNNVEDLKETIALDQDTNDITLKNLLRHQVPVSQPETLTGPSRAGFFSNASQTAANDAGSAQAERTRGIRTRTG</sequence>
<evidence type="ECO:0000313" key="4">
    <source>
        <dbReference type="EMBL" id="KTD32441.1"/>
    </source>
</evidence>
<evidence type="ECO:0000256" key="2">
    <source>
        <dbReference type="SAM" id="MobiDB-lite"/>
    </source>
</evidence>
<dbReference type="EMBL" id="UGOG01000001">
    <property type="protein sequence ID" value="STX62537.1"/>
    <property type="molecule type" value="Genomic_DNA"/>
</dbReference>
<name>A0A378JWZ0_9GAMM</name>
<reference evidence="4 6" key="1">
    <citation type="submission" date="2015-11" db="EMBL/GenBank/DDBJ databases">
        <title>Genomic analysis of 38 Legionella species identifies large and diverse effector repertoires.</title>
        <authorList>
            <person name="Burstein D."/>
            <person name="Amaro F."/>
            <person name="Zusman T."/>
            <person name="Lifshitz Z."/>
            <person name="Cohen O."/>
            <person name="Gilbert J.A."/>
            <person name="Pupko T."/>
            <person name="Shuman H.A."/>
            <person name="Segal G."/>
        </authorList>
    </citation>
    <scope>NUCLEOTIDE SEQUENCE [LARGE SCALE GENOMIC DNA]</scope>
    <source>
        <strain evidence="4 6">ATCC 43877</strain>
    </source>
</reference>
<evidence type="ECO:0000256" key="3">
    <source>
        <dbReference type="SAM" id="Phobius"/>
    </source>
</evidence>
<feature type="transmembrane region" description="Helical" evidence="3">
    <location>
        <begin position="7"/>
        <end position="29"/>
    </location>
</feature>
<keyword evidence="3" id="KW-1133">Transmembrane helix</keyword>
<keyword evidence="3" id="KW-0472">Membrane</keyword>
<feature type="region of interest" description="Disordered" evidence="2">
    <location>
        <begin position="141"/>
        <end position="182"/>
    </location>
</feature>
<evidence type="ECO:0000313" key="7">
    <source>
        <dbReference type="Proteomes" id="UP000254040"/>
    </source>
</evidence>
<feature type="transmembrane region" description="Helical" evidence="3">
    <location>
        <begin position="35"/>
        <end position="57"/>
    </location>
</feature>
<dbReference type="EMBL" id="LNYN01000029">
    <property type="protein sequence ID" value="KTD32441.1"/>
    <property type="molecule type" value="Genomic_DNA"/>
</dbReference>
<feature type="coiled-coil region" evidence="1">
    <location>
        <begin position="91"/>
        <end position="125"/>
    </location>
</feature>
<protein>
    <recommendedName>
        <fullName evidence="8">Transmembrane protein</fullName>
    </recommendedName>
</protein>
<evidence type="ECO:0000313" key="6">
    <source>
        <dbReference type="Proteomes" id="UP000054985"/>
    </source>
</evidence>
<dbReference type="STRING" id="39962.Lmor_2379"/>
<gene>
    <name evidence="4" type="ORF">Lmor_2379</name>
    <name evidence="5" type="ORF">NCTC12239_01469</name>
</gene>
<proteinExistence type="predicted"/>
<accession>A0A378JWZ0</accession>
<keyword evidence="3" id="KW-0812">Transmembrane</keyword>
<reference evidence="5 7" key="2">
    <citation type="submission" date="2018-06" db="EMBL/GenBank/DDBJ databases">
        <authorList>
            <consortium name="Pathogen Informatics"/>
            <person name="Doyle S."/>
        </authorList>
    </citation>
    <scope>NUCLEOTIDE SEQUENCE [LARGE SCALE GENOMIC DNA]</scope>
    <source>
        <strain evidence="5 7">NCTC12239</strain>
    </source>
</reference>
<keyword evidence="1" id="KW-0175">Coiled coil</keyword>
<keyword evidence="6" id="KW-1185">Reference proteome</keyword>
<evidence type="ECO:0000313" key="5">
    <source>
        <dbReference type="EMBL" id="STX62537.1"/>
    </source>
</evidence>
<dbReference type="AlphaFoldDB" id="A0A378JWZ0"/>
<dbReference type="RefSeq" id="WP_028382961.1">
    <property type="nucleotide sequence ID" value="NZ_CAAAJG010000025.1"/>
</dbReference>
<evidence type="ECO:0008006" key="8">
    <source>
        <dbReference type="Google" id="ProtNLM"/>
    </source>
</evidence>